<dbReference type="SUPFAM" id="SSF140453">
    <property type="entry name" value="EsxAB dimer-like"/>
    <property type="match status" value="1"/>
</dbReference>
<gene>
    <name evidence="1" type="ORF">QP116_02995</name>
</gene>
<dbReference type="InterPro" id="IPR036689">
    <property type="entry name" value="ESAT-6-like_sf"/>
</dbReference>
<evidence type="ECO:0000313" key="2">
    <source>
        <dbReference type="Proteomes" id="UP001240483"/>
    </source>
</evidence>
<sequence>MFELSSLRFSVESYIHSVSAMVTDVEAAHAAVNRCQIPDWKGQAKRRYDAARDEASQTMYRTQQSLHDLLACASAALRAIEDQHVRQISGLDLTGVR</sequence>
<name>A0AAP4C745_9MICC</name>
<dbReference type="EMBL" id="JASODW010000002">
    <property type="protein sequence ID" value="MDK6274720.1"/>
    <property type="molecule type" value="Genomic_DNA"/>
</dbReference>
<reference evidence="1" key="1">
    <citation type="submission" date="2023-05" db="EMBL/GenBank/DDBJ databases">
        <title>Cataloging the Phylogenetic Diversity of Human Bladder Bacteria.</title>
        <authorList>
            <person name="Du J."/>
        </authorList>
    </citation>
    <scope>NUCLEOTIDE SEQUENCE</scope>
    <source>
        <strain evidence="1">UMB9978</strain>
    </source>
</reference>
<dbReference type="AlphaFoldDB" id="A0AAP4C745"/>
<protein>
    <submittedName>
        <fullName evidence="1">Uncharacterized protein</fullName>
    </submittedName>
</protein>
<comment type="caution">
    <text evidence="1">The sequence shown here is derived from an EMBL/GenBank/DDBJ whole genome shotgun (WGS) entry which is preliminary data.</text>
</comment>
<proteinExistence type="predicted"/>
<dbReference type="RefSeq" id="WP_285332648.1">
    <property type="nucleotide sequence ID" value="NZ_JASODW010000002.1"/>
</dbReference>
<organism evidence="1 2">
    <name type="scientific">Pseudoglutamicibacter cumminsii</name>
    <dbReference type="NCBI Taxonomy" id="156979"/>
    <lineage>
        <taxon>Bacteria</taxon>
        <taxon>Bacillati</taxon>
        <taxon>Actinomycetota</taxon>
        <taxon>Actinomycetes</taxon>
        <taxon>Micrococcales</taxon>
        <taxon>Micrococcaceae</taxon>
        <taxon>Pseudoglutamicibacter</taxon>
    </lineage>
</organism>
<dbReference type="Proteomes" id="UP001240483">
    <property type="component" value="Unassembled WGS sequence"/>
</dbReference>
<accession>A0AAP4C745</accession>
<evidence type="ECO:0000313" key="1">
    <source>
        <dbReference type="EMBL" id="MDK6274720.1"/>
    </source>
</evidence>